<comment type="similarity">
    <text evidence="2 8">Belongs to the integrin beta chain family.</text>
</comment>
<dbReference type="Proteomes" id="UP000472267">
    <property type="component" value="Chromosome 9"/>
</dbReference>
<dbReference type="GO" id="GO:0001968">
    <property type="term" value="F:fibronectin binding"/>
    <property type="evidence" value="ECO:0007669"/>
    <property type="project" value="TreeGrafter"/>
</dbReference>
<comment type="subcellular location">
    <subcellularLocation>
        <location evidence="8">Cell membrane</location>
        <topology evidence="8">Single-pass type I membrane protein</topology>
    </subcellularLocation>
    <subcellularLocation>
        <location evidence="1">Membrane</location>
        <topology evidence="1">Single-pass type I membrane protein</topology>
    </subcellularLocation>
</comment>
<proteinExistence type="inferred from homology"/>
<evidence type="ECO:0000256" key="2">
    <source>
        <dbReference type="ARBA" id="ARBA00007449"/>
    </source>
</evidence>
<dbReference type="SMART" id="SM00187">
    <property type="entry name" value="INB"/>
    <property type="match status" value="1"/>
</dbReference>
<dbReference type="GO" id="GO:0019901">
    <property type="term" value="F:protein kinase binding"/>
    <property type="evidence" value="ECO:0007669"/>
    <property type="project" value="TreeGrafter"/>
</dbReference>
<reference evidence="11" key="2">
    <citation type="submission" date="2025-08" db="UniProtKB">
        <authorList>
            <consortium name="Ensembl"/>
        </authorList>
    </citation>
    <scope>IDENTIFICATION</scope>
</reference>
<keyword evidence="12" id="KW-1185">Reference proteome</keyword>
<dbReference type="GO" id="GO:0019960">
    <property type="term" value="F:C-X3-C chemokine binding"/>
    <property type="evidence" value="ECO:0007669"/>
    <property type="project" value="TreeGrafter"/>
</dbReference>
<dbReference type="PANTHER" id="PTHR10082:SF28">
    <property type="entry name" value="INTEGRIN BETA-1"/>
    <property type="match status" value="1"/>
</dbReference>
<dbReference type="PRINTS" id="PR01186">
    <property type="entry name" value="INTEGRINB"/>
</dbReference>
<gene>
    <name evidence="11" type="primary">LOC115394187</name>
</gene>
<evidence type="ECO:0000256" key="1">
    <source>
        <dbReference type="ARBA" id="ARBA00004479"/>
    </source>
</evidence>
<dbReference type="InterPro" id="IPR002369">
    <property type="entry name" value="Integrin_bsu_VWA"/>
</dbReference>
<feature type="domain" description="Integrin beta subunit VWA" evidence="10">
    <location>
        <begin position="30"/>
        <end position="298"/>
    </location>
</feature>
<feature type="signal peptide" evidence="9">
    <location>
        <begin position="1"/>
        <end position="21"/>
    </location>
</feature>
<organism evidence="11 12">
    <name type="scientific">Salarias fasciatus</name>
    <name type="common">Jewelled blenny</name>
    <name type="synonym">Blennius fasciatus</name>
    <dbReference type="NCBI Taxonomy" id="181472"/>
    <lineage>
        <taxon>Eukaryota</taxon>
        <taxon>Metazoa</taxon>
        <taxon>Chordata</taxon>
        <taxon>Craniata</taxon>
        <taxon>Vertebrata</taxon>
        <taxon>Euteleostomi</taxon>
        <taxon>Actinopterygii</taxon>
        <taxon>Neopterygii</taxon>
        <taxon>Teleostei</taxon>
        <taxon>Neoteleostei</taxon>
        <taxon>Acanthomorphata</taxon>
        <taxon>Ovalentaria</taxon>
        <taxon>Blenniimorphae</taxon>
        <taxon>Blenniiformes</taxon>
        <taxon>Blennioidei</taxon>
        <taxon>Blenniidae</taxon>
        <taxon>Salariinae</taxon>
        <taxon>Salarias</taxon>
    </lineage>
</organism>
<dbReference type="Gene3D" id="3.40.50.410">
    <property type="entry name" value="von Willebrand factor, type A domain"/>
    <property type="match status" value="1"/>
</dbReference>
<dbReference type="GO" id="GO:0043236">
    <property type="term" value="F:laminin binding"/>
    <property type="evidence" value="ECO:0007669"/>
    <property type="project" value="TreeGrafter"/>
</dbReference>
<feature type="chain" id="PRO_5025400130" description="Integrin beta" evidence="9">
    <location>
        <begin position="22"/>
        <end position="312"/>
    </location>
</feature>
<evidence type="ECO:0000256" key="3">
    <source>
        <dbReference type="ARBA" id="ARBA00022692"/>
    </source>
</evidence>
<accession>A0A672HIQ9</accession>
<dbReference type="PANTHER" id="PTHR10082">
    <property type="entry name" value="INTEGRIN BETA SUBUNIT"/>
    <property type="match status" value="1"/>
</dbReference>
<dbReference type="GO" id="GO:0005925">
    <property type="term" value="C:focal adhesion"/>
    <property type="evidence" value="ECO:0007669"/>
    <property type="project" value="TreeGrafter"/>
</dbReference>
<evidence type="ECO:0000256" key="8">
    <source>
        <dbReference type="RuleBase" id="RU000633"/>
    </source>
</evidence>
<dbReference type="Pfam" id="PF00362">
    <property type="entry name" value="Integrin_beta"/>
    <property type="match status" value="1"/>
</dbReference>
<dbReference type="GO" id="GO:0009986">
    <property type="term" value="C:cell surface"/>
    <property type="evidence" value="ECO:0007669"/>
    <property type="project" value="TreeGrafter"/>
</dbReference>
<dbReference type="Ensembl" id="ENSSFAT00005030223.1">
    <property type="protein sequence ID" value="ENSSFAP00005029153.1"/>
    <property type="gene ID" value="ENSSFAG00005013529.1"/>
</dbReference>
<reference evidence="11" key="1">
    <citation type="submission" date="2019-06" db="EMBL/GenBank/DDBJ databases">
        <authorList>
            <consortium name="Wellcome Sanger Institute Data Sharing"/>
        </authorList>
    </citation>
    <scope>NUCLEOTIDE SEQUENCE [LARGE SCALE GENOMIC DNA]</scope>
</reference>
<dbReference type="GO" id="GO:0098609">
    <property type="term" value="P:cell-cell adhesion"/>
    <property type="evidence" value="ECO:0007669"/>
    <property type="project" value="TreeGrafter"/>
</dbReference>
<dbReference type="GO" id="GO:0005178">
    <property type="term" value="F:integrin binding"/>
    <property type="evidence" value="ECO:0007669"/>
    <property type="project" value="TreeGrafter"/>
</dbReference>
<dbReference type="GO" id="GO:0007229">
    <property type="term" value="P:integrin-mediated signaling pathway"/>
    <property type="evidence" value="ECO:0007669"/>
    <property type="project" value="UniProtKB-KW"/>
</dbReference>
<keyword evidence="8" id="KW-0130">Cell adhesion</keyword>
<keyword evidence="7" id="KW-0325">Glycoprotein</keyword>
<keyword evidence="9" id="KW-0732">Signal</keyword>
<dbReference type="GO" id="GO:0033627">
    <property type="term" value="P:cell adhesion mediated by integrin"/>
    <property type="evidence" value="ECO:0007669"/>
    <property type="project" value="TreeGrafter"/>
</dbReference>
<dbReference type="AlphaFoldDB" id="A0A672HIQ9"/>
<keyword evidence="3 8" id="KW-0812">Transmembrane</keyword>
<dbReference type="GO" id="GO:0045202">
    <property type="term" value="C:synapse"/>
    <property type="evidence" value="ECO:0007669"/>
    <property type="project" value="TreeGrafter"/>
</dbReference>
<sequence length="312" mass="35071">MHLSFLITFICILNGICHIHCYGVCWYKGSVNVCVEAFLQVGQHTWERCDTAAALLRRGCPSHRLEDPRGSAVLVKNRNVTFRSGRRRGGRGGRVTQLQPQTVRLHLRPGEPQSFEVRFRRVEDYPVDLYYLMDLSFSMEDDLPNVKKLGADLMEEMRNVTSDFRMGFGAFVDKTVMPFISVAKDMLENPCKRTEPWPCSPPFTYRHILSLTADGGVFARLVGGQRVSGNLDWPEGGMDALMQAAVCEVRGNSQVRNCCCCCFYFSVPVESDAEGRGTLTLTPASRFITQILSSTQTCFVHLFCFVLQGRGV</sequence>
<evidence type="ECO:0000256" key="9">
    <source>
        <dbReference type="SAM" id="SignalP"/>
    </source>
</evidence>
<dbReference type="GO" id="GO:0016477">
    <property type="term" value="P:cell migration"/>
    <property type="evidence" value="ECO:0007669"/>
    <property type="project" value="TreeGrafter"/>
</dbReference>
<evidence type="ECO:0000313" key="11">
    <source>
        <dbReference type="Ensembl" id="ENSSFAP00005029153.1"/>
    </source>
</evidence>
<dbReference type="GO" id="GO:0098639">
    <property type="term" value="F:collagen binding involved in cell-matrix adhesion"/>
    <property type="evidence" value="ECO:0007669"/>
    <property type="project" value="TreeGrafter"/>
</dbReference>
<dbReference type="InterPro" id="IPR036465">
    <property type="entry name" value="vWFA_dom_sf"/>
</dbReference>
<dbReference type="SUPFAM" id="SSF53300">
    <property type="entry name" value="vWA-like"/>
    <property type="match status" value="1"/>
</dbReference>
<keyword evidence="4 8" id="KW-0401">Integrin</keyword>
<evidence type="ECO:0000256" key="7">
    <source>
        <dbReference type="ARBA" id="ARBA00023180"/>
    </source>
</evidence>
<name>A0A672HIQ9_SALFA</name>
<dbReference type="Gene3D" id="2.60.40.1510">
    <property type="entry name" value="ntegrin, alpha v. Chain A, domain 3"/>
    <property type="match status" value="1"/>
</dbReference>
<evidence type="ECO:0000256" key="6">
    <source>
        <dbReference type="ARBA" id="ARBA00023157"/>
    </source>
</evidence>
<evidence type="ECO:0000256" key="5">
    <source>
        <dbReference type="ARBA" id="ARBA00023136"/>
    </source>
</evidence>
<evidence type="ECO:0000259" key="10">
    <source>
        <dbReference type="SMART" id="SM00187"/>
    </source>
</evidence>
<dbReference type="GO" id="GO:0008305">
    <property type="term" value="C:integrin complex"/>
    <property type="evidence" value="ECO:0007669"/>
    <property type="project" value="TreeGrafter"/>
</dbReference>
<keyword evidence="6" id="KW-1015">Disulfide bond</keyword>
<dbReference type="InterPro" id="IPR015812">
    <property type="entry name" value="Integrin_bsu"/>
</dbReference>
<evidence type="ECO:0000313" key="12">
    <source>
        <dbReference type="Proteomes" id="UP000472267"/>
    </source>
</evidence>
<reference evidence="11" key="3">
    <citation type="submission" date="2025-09" db="UniProtKB">
        <authorList>
            <consortium name="Ensembl"/>
        </authorList>
    </citation>
    <scope>IDENTIFICATION</scope>
</reference>
<protein>
    <recommendedName>
        <fullName evidence="8">Integrin beta</fullName>
    </recommendedName>
</protein>
<evidence type="ECO:0000256" key="4">
    <source>
        <dbReference type="ARBA" id="ARBA00023037"/>
    </source>
</evidence>
<keyword evidence="5" id="KW-0472">Membrane</keyword>